<sequence length="188" mass="21708">MKIYTKTGDDGTTSLYGGKRVSKNNIRVQTYGEVDELNSYIGLIRSHNSYKEIDDQLQRIQNSLFNLGAELASPSDQMFFSKGKMKFSCLISDQKIVLFEKWMDEMSEKLPPQKNFIIPTGNVITSTSHIARTICRRAERSIVSLCEIEDIRPILQKYLNRLSDYLFVLARYFGYLANEPEELWSPNE</sequence>
<dbReference type="RefSeq" id="WP_055425242.1">
    <property type="nucleotide sequence ID" value="NZ_FCOR01000004.1"/>
</dbReference>
<feature type="domain" description="Cobalamin adenosyltransferase-like" evidence="7">
    <location>
        <begin position="3"/>
        <end position="172"/>
    </location>
</feature>
<dbReference type="Proteomes" id="UP000182761">
    <property type="component" value="Unassembled WGS sequence"/>
</dbReference>
<evidence type="ECO:0000256" key="6">
    <source>
        <dbReference type="RuleBase" id="RU366026"/>
    </source>
</evidence>
<protein>
    <recommendedName>
        <fullName evidence="6">Corrinoid adenosyltransferase</fullName>
        <ecNumber evidence="6">2.5.1.17</ecNumber>
    </recommendedName>
    <alternativeName>
        <fullName evidence="6">Cob(II)alamin adenosyltransferase</fullName>
    </alternativeName>
    <alternativeName>
        <fullName evidence="6">Cob(II)yrinic acid a,c-diamide adenosyltransferase</fullName>
    </alternativeName>
    <alternativeName>
        <fullName evidence="6">Cobinamide/cobalamin adenosyltransferase</fullName>
    </alternativeName>
</protein>
<dbReference type="FunFam" id="1.20.1200.10:FF:000001">
    <property type="entry name" value="Cob(I)yrinic acid a,c-diamide adenosyltransferase"/>
    <property type="match status" value="1"/>
</dbReference>
<evidence type="ECO:0000259" key="7">
    <source>
        <dbReference type="Pfam" id="PF01923"/>
    </source>
</evidence>
<evidence type="ECO:0000256" key="2">
    <source>
        <dbReference type="ARBA" id="ARBA00011233"/>
    </source>
</evidence>
<comment type="subunit">
    <text evidence="2">Homotrimer.</text>
</comment>
<evidence type="ECO:0000256" key="3">
    <source>
        <dbReference type="ARBA" id="ARBA00022679"/>
    </source>
</evidence>
<keyword evidence="3 6" id="KW-0808">Transferase</keyword>
<keyword evidence="5 6" id="KW-0067">ATP-binding</keyword>
<evidence type="ECO:0000256" key="1">
    <source>
        <dbReference type="ARBA" id="ARBA00007487"/>
    </source>
</evidence>
<dbReference type="EMBL" id="FCOR01000004">
    <property type="protein sequence ID" value="CVK16036.1"/>
    <property type="molecule type" value="Genomic_DNA"/>
</dbReference>
<accession>A0A0X3ANU6</accession>
<dbReference type="InterPro" id="IPR016030">
    <property type="entry name" value="CblAdoTrfase-like"/>
</dbReference>
<dbReference type="EC" id="2.5.1.17" evidence="6"/>
<dbReference type="PANTHER" id="PTHR12213:SF0">
    <property type="entry name" value="CORRINOID ADENOSYLTRANSFERASE MMAB"/>
    <property type="match status" value="1"/>
</dbReference>
<keyword evidence="4 6" id="KW-0547">Nucleotide-binding</keyword>
<dbReference type="OrthoDB" id="9778896at2"/>
<dbReference type="AlphaFoldDB" id="A0A0X3ANU6"/>
<dbReference type="GO" id="GO:0005524">
    <property type="term" value="F:ATP binding"/>
    <property type="evidence" value="ECO:0007669"/>
    <property type="project" value="UniProtKB-UniRule"/>
</dbReference>
<keyword evidence="9" id="KW-1185">Reference proteome</keyword>
<comment type="catalytic activity">
    <reaction evidence="6">
        <text>2 cob(II)alamin + reduced [electron-transfer flavoprotein] + 2 ATP = 2 adenosylcob(III)alamin + 2 triphosphate + oxidized [electron-transfer flavoprotein] + 3 H(+)</text>
        <dbReference type="Rhea" id="RHEA:28671"/>
        <dbReference type="Rhea" id="RHEA-COMP:10685"/>
        <dbReference type="Rhea" id="RHEA-COMP:10686"/>
        <dbReference type="ChEBI" id="CHEBI:15378"/>
        <dbReference type="ChEBI" id="CHEBI:16304"/>
        <dbReference type="ChEBI" id="CHEBI:18036"/>
        <dbReference type="ChEBI" id="CHEBI:18408"/>
        <dbReference type="ChEBI" id="CHEBI:30616"/>
        <dbReference type="ChEBI" id="CHEBI:57692"/>
        <dbReference type="ChEBI" id="CHEBI:58307"/>
        <dbReference type="EC" id="2.5.1.17"/>
    </reaction>
</comment>
<evidence type="ECO:0000256" key="5">
    <source>
        <dbReference type="ARBA" id="ARBA00022840"/>
    </source>
</evidence>
<dbReference type="GO" id="GO:0009236">
    <property type="term" value="P:cobalamin biosynthetic process"/>
    <property type="evidence" value="ECO:0007669"/>
    <property type="project" value="UniProtKB-UniRule"/>
</dbReference>
<dbReference type="UniPathway" id="UPA00148">
    <property type="reaction ID" value="UER00233"/>
</dbReference>
<comment type="pathway">
    <text evidence="6">Cofactor biosynthesis; adenosylcobalamin biosynthesis; adenosylcobalamin from cob(II)yrinate a,c-diamide: step 2/7.</text>
</comment>
<dbReference type="PANTHER" id="PTHR12213">
    <property type="entry name" value="CORRINOID ADENOSYLTRANSFERASE"/>
    <property type="match status" value="1"/>
</dbReference>
<keyword evidence="6" id="KW-0169">Cobalamin biosynthesis</keyword>
<comment type="catalytic activity">
    <reaction evidence="6">
        <text>2 cob(II)yrinate a,c diamide + reduced [electron-transfer flavoprotein] + 2 ATP = 2 adenosylcob(III)yrinate a,c-diamide + 2 triphosphate + oxidized [electron-transfer flavoprotein] + 3 H(+)</text>
        <dbReference type="Rhea" id="RHEA:11528"/>
        <dbReference type="Rhea" id="RHEA-COMP:10685"/>
        <dbReference type="Rhea" id="RHEA-COMP:10686"/>
        <dbReference type="ChEBI" id="CHEBI:15378"/>
        <dbReference type="ChEBI" id="CHEBI:18036"/>
        <dbReference type="ChEBI" id="CHEBI:30616"/>
        <dbReference type="ChEBI" id="CHEBI:57692"/>
        <dbReference type="ChEBI" id="CHEBI:58307"/>
        <dbReference type="ChEBI" id="CHEBI:58503"/>
        <dbReference type="ChEBI" id="CHEBI:58537"/>
        <dbReference type="EC" id="2.5.1.17"/>
    </reaction>
</comment>
<name>A0A0X3ANU6_9FLAO</name>
<dbReference type="STRING" id="1586267.GCA_001418685_00874"/>
<evidence type="ECO:0000256" key="4">
    <source>
        <dbReference type="ARBA" id="ARBA00022741"/>
    </source>
</evidence>
<dbReference type="InterPro" id="IPR029499">
    <property type="entry name" value="PduO-typ"/>
</dbReference>
<proteinExistence type="inferred from homology"/>
<comment type="similarity">
    <text evidence="1 6">Belongs to the Cob(I)alamin adenosyltransferase family.</text>
</comment>
<dbReference type="Gene3D" id="1.20.1200.10">
    <property type="entry name" value="Cobalamin adenosyltransferase-like"/>
    <property type="match status" value="1"/>
</dbReference>
<reference evidence="8 9" key="1">
    <citation type="submission" date="2016-01" db="EMBL/GenBank/DDBJ databases">
        <authorList>
            <person name="McClelland M."/>
            <person name="Jain A."/>
            <person name="Saraogi P."/>
            <person name="Mendelson R."/>
            <person name="Westerman R."/>
            <person name="SanMiguel P."/>
            <person name="Csonka L."/>
        </authorList>
    </citation>
    <scope>NUCLEOTIDE SEQUENCE [LARGE SCALE GENOMIC DNA]</scope>
    <source>
        <strain evidence="8 9">R-53146</strain>
    </source>
</reference>
<evidence type="ECO:0000313" key="9">
    <source>
        <dbReference type="Proteomes" id="UP000182761"/>
    </source>
</evidence>
<gene>
    <name evidence="8" type="ORF">Ga0061079_104155</name>
</gene>
<evidence type="ECO:0000313" key="8">
    <source>
        <dbReference type="EMBL" id="CVK16036.1"/>
    </source>
</evidence>
<dbReference type="InterPro" id="IPR036451">
    <property type="entry name" value="CblAdoTrfase-like_sf"/>
</dbReference>
<dbReference type="GO" id="GO:0008817">
    <property type="term" value="F:corrinoid adenosyltransferase activity"/>
    <property type="evidence" value="ECO:0007669"/>
    <property type="project" value="UniProtKB-UniRule"/>
</dbReference>
<dbReference type="SUPFAM" id="SSF89028">
    <property type="entry name" value="Cobalamin adenosyltransferase-like"/>
    <property type="match status" value="1"/>
</dbReference>
<dbReference type="NCBIfam" id="TIGR00636">
    <property type="entry name" value="PduO_Nterm"/>
    <property type="match status" value="1"/>
</dbReference>
<organism evidence="8 9">
    <name type="scientific">Apibacter mensalis</name>
    <dbReference type="NCBI Taxonomy" id="1586267"/>
    <lineage>
        <taxon>Bacteria</taxon>
        <taxon>Pseudomonadati</taxon>
        <taxon>Bacteroidota</taxon>
        <taxon>Flavobacteriia</taxon>
        <taxon>Flavobacteriales</taxon>
        <taxon>Weeksellaceae</taxon>
        <taxon>Apibacter</taxon>
    </lineage>
</organism>
<dbReference type="Pfam" id="PF01923">
    <property type="entry name" value="Cob_adeno_trans"/>
    <property type="match status" value="1"/>
</dbReference>